<evidence type="ECO:0000313" key="5">
    <source>
        <dbReference type="Proteomes" id="UP001500886"/>
    </source>
</evidence>
<evidence type="ECO:0000256" key="2">
    <source>
        <dbReference type="SAM" id="SignalP"/>
    </source>
</evidence>
<dbReference type="InterPro" id="IPR011089">
    <property type="entry name" value="GmrSD_C"/>
</dbReference>
<dbReference type="EMBL" id="BAAASL010000008">
    <property type="protein sequence ID" value="GAA2715164.1"/>
    <property type="molecule type" value="Genomic_DNA"/>
</dbReference>
<feature type="compositionally biased region" description="Acidic residues" evidence="1">
    <location>
        <begin position="56"/>
        <end position="71"/>
    </location>
</feature>
<organism evidence="4 5">
    <name type="scientific">Streptomyces luteosporeus</name>
    <dbReference type="NCBI Taxonomy" id="173856"/>
    <lineage>
        <taxon>Bacteria</taxon>
        <taxon>Bacillati</taxon>
        <taxon>Actinomycetota</taxon>
        <taxon>Actinomycetes</taxon>
        <taxon>Kitasatosporales</taxon>
        <taxon>Streptomycetaceae</taxon>
        <taxon>Streptomyces</taxon>
    </lineage>
</organism>
<accession>A0ABN3TQN1</accession>
<feature type="domain" description="GmrSD restriction endonucleases C-terminal" evidence="3">
    <location>
        <begin position="213"/>
        <end position="322"/>
    </location>
</feature>
<feature type="compositionally biased region" description="Low complexity" evidence="1">
    <location>
        <begin position="30"/>
        <end position="47"/>
    </location>
</feature>
<comment type="caution">
    <text evidence="4">The sequence shown here is derived from an EMBL/GenBank/DDBJ whole genome shotgun (WGS) entry which is preliminary data.</text>
</comment>
<dbReference type="Proteomes" id="UP001500886">
    <property type="component" value="Unassembled WGS sequence"/>
</dbReference>
<evidence type="ECO:0000256" key="1">
    <source>
        <dbReference type="SAM" id="MobiDB-lite"/>
    </source>
</evidence>
<keyword evidence="2" id="KW-0732">Signal</keyword>
<protein>
    <recommendedName>
        <fullName evidence="3">GmrSD restriction endonucleases C-terminal domain-containing protein</fullName>
    </recommendedName>
</protein>
<dbReference type="PANTHER" id="PTHR24094:SF15">
    <property type="entry name" value="AMP-DEPENDENT SYNTHETASE_LIGASE DOMAIN-CONTAINING PROTEIN-RELATED"/>
    <property type="match status" value="1"/>
</dbReference>
<dbReference type="PANTHER" id="PTHR24094">
    <property type="entry name" value="SECRETED PROTEIN"/>
    <property type="match status" value="1"/>
</dbReference>
<gene>
    <name evidence="4" type="ORF">GCM10010315_23700</name>
</gene>
<feature type="chain" id="PRO_5045431670" description="GmrSD restriction endonucleases C-terminal domain-containing protein" evidence="2">
    <location>
        <begin position="30"/>
        <end position="327"/>
    </location>
</feature>
<name>A0ABN3TQN1_9ACTN</name>
<keyword evidence="5" id="KW-1185">Reference proteome</keyword>
<dbReference type="Pfam" id="PF07510">
    <property type="entry name" value="GmrSD_C"/>
    <property type="match status" value="1"/>
</dbReference>
<feature type="signal peptide" evidence="2">
    <location>
        <begin position="1"/>
        <end position="29"/>
    </location>
</feature>
<sequence>MRRFRELRATTVVSAISAAALLATLPGAAREGAPAAARPQGAGAAMAHKAPQAPQDYEETACEGSPPEEGDIYSRPPKTGPDSSPPGGRPQTSPSKAPDRPPRDRPPRDSGDSRDSFEEDRAATGAAAGSVAAYERPLPLKWPRNMPDRDEAVRMLAELDVKPFDSKGYDRKHFGAACWVQHGVDRCTTRQVALKLHSDVPATLDGPCRVVGGKWHSEYDNRTMADPVHVDLDHVVSLRNAWGSGARDWTPQKRLEFANDLTASPELIAVSTWTNRRKGDKSPDQWLPQLPEAQCKYGQAWVAVKDYYGLSVTAAEKAKLQEVLGKC</sequence>
<reference evidence="4 5" key="1">
    <citation type="journal article" date="2019" name="Int. J. Syst. Evol. Microbiol.">
        <title>The Global Catalogue of Microorganisms (GCM) 10K type strain sequencing project: providing services to taxonomists for standard genome sequencing and annotation.</title>
        <authorList>
            <consortium name="The Broad Institute Genomics Platform"/>
            <consortium name="The Broad Institute Genome Sequencing Center for Infectious Disease"/>
            <person name="Wu L."/>
            <person name="Ma J."/>
        </authorList>
    </citation>
    <scope>NUCLEOTIDE SEQUENCE [LARGE SCALE GENOMIC DNA]</scope>
    <source>
        <strain evidence="4 5">JCM 4542</strain>
    </source>
</reference>
<feature type="compositionally biased region" description="Basic and acidic residues" evidence="1">
    <location>
        <begin position="97"/>
        <end position="122"/>
    </location>
</feature>
<proteinExistence type="predicted"/>
<evidence type="ECO:0000313" key="4">
    <source>
        <dbReference type="EMBL" id="GAA2715164.1"/>
    </source>
</evidence>
<evidence type="ECO:0000259" key="3">
    <source>
        <dbReference type="Pfam" id="PF07510"/>
    </source>
</evidence>
<dbReference type="RefSeq" id="WP_344434987.1">
    <property type="nucleotide sequence ID" value="NZ_BAAASL010000008.1"/>
</dbReference>
<feature type="region of interest" description="Disordered" evidence="1">
    <location>
        <begin position="30"/>
        <end position="130"/>
    </location>
</feature>